<name>A0AAD6CA98_9EURO</name>
<dbReference type="GO" id="GO:0005634">
    <property type="term" value="C:nucleus"/>
    <property type="evidence" value="ECO:0007669"/>
    <property type="project" value="UniProtKB-SubCell"/>
</dbReference>
<evidence type="ECO:0000256" key="3">
    <source>
        <dbReference type="ARBA" id="ARBA00023125"/>
    </source>
</evidence>
<gene>
    <name evidence="6" type="ORF">N7458_005611</name>
</gene>
<dbReference type="EMBL" id="JAPVEA010000005">
    <property type="protein sequence ID" value="KAJ5454655.1"/>
    <property type="molecule type" value="Genomic_DNA"/>
</dbReference>
<keyword evidence="2" id="KW-0805">Transcription regulation</keyword>
<keyword evidence="7" id="KW-1185">Reference proteome</keyword>
<evidence type="ECO:0000256" key="5">
    <source>
        <dbReference type="ARBA" id="ARBA00023242"/>
    </source>
</evidence>
<dbReference type="Proteomes" id="UP001213681">
    <property type="component" value="Unassembled WGS sequence"/>
</dbReference>
<dbReference type="GO" id="GO:0000981">
    <property type="term" value="F:DNA-binding transcription factor activity, RNA polymerase II-specific"/>
    <property type="evidence" value="ECO:0007669"/>
    <property type="project" value="TreeGrafter"/>
</dbReference>
<evidence type="ECO:0000256" key="1">
    <source>
        <dbReference type="ARBA" id="ARBA00004123"/>
    </source>
</evidence>
<accession>A0AAD6CA98</accession>
<dbReference type="CDD" id="cd12148">
    <property type="entry name" value="fungal_TF_MHR"/>
    <property type="match status" value="1"/>
</dbReference>
<proteinExistence type="predicted"/>
<protein>
    <recommendedName>
        <fullName evidence="8">Transcription factor domain-containing protein</fullName>
    </recommendedName>
</protein>
<comment type="subcellular location">
    <subcellularLocation>
        <location evidence="1">Nucleus</location>
    </subcellularLocation>
</comment>
<keyword evidence="5" id="KW-0539">Nucleus</keyword>
<reference evidence="6" key="1">
    <citation type="submission" date="2022-12" db="EMBL/GenBank/DDBJ databases">
        <authorList>
            <person name="Petersen C."/>
        </authorList>
    </citation>
    <scope>NUCLEOTIDE SEQUENCE</scope>
    <source>
        <strain evidence="6">IBT 16125</strain>
    </source>
</reference>
<dbReference type="RefSeq" id="XP_056767611.1">
    <property type="nucleotide sequence ID" value="XM_056908993.1"/>
</dbReference>
<organism evidence="6 7">
    <name type="scientific">Penicillium daleae</name>
    <dbReference type="NCBI Taxonomy" id="63821"/>
    <lineage>
        <taxon>Eukaryota</taxon>
        <taxon>Fungi</taxon>
        <taxon>Dikarya</taxon>
        <taxon>Ascomycota</taxon>
        <taxon>Pezizomycotina</taxon>
        <taxon>Eurotiomycetes</taxon>
        <taxon>Eurotiomycetidae</taxon>
        <taxon>Eurotiales</taxon>
        <taxon>Aspergillaceae</taxon>
        <taxon>Penicillium</taxon>
    </lineage>
</organism>
<evidence type="ECO:0000313" key="6">
    <source>
        <dbReference type="EMBL" id="KAJ5454655.1"/>
    </source>
</evidence>
<reference evidence="6" key="2">
    <citation type="journal article" date="2023" name="IMA Fungus">
        <title>Comparative genomic study of the Penicillium genus elucidates a diverse pangenome and 15 lateral gene transfer events.</title>
        <authorList>
            <person name="Petersen C."/>
            <person name="Sorensen T."/>
            <person name="Nielsen M.R."/>
            <person name="Sondergaard T.E."/>
            <person name="Sorensen J.L."/>
            <person name="Fitzpatrick D.A."/>
            <person name="Frisvad J.C."/>
            <person name="Nielsen K.L."/>
        </authorList>
    </citation>
    <scope>NUCLEOTIDE SEQUENCE</scope>
    <source>
        <strain evidence="6">IBT 16125</strain>
    </source>
</reference>
<comment type="caution">
    <text evidence="6">The sequence shown here is derived from an EMBL/GenBank/DDBJ whole genome shotgun (WGS) entry which is preliminary data.</text>
</comment>
<sequence length="659" mass="74005">MDESSGVRLPKACRTCAKAKVRCEPQSGGGPYVVVSIKTVGIRPLELIGGKRPNLQARRLPILWQLHEVSALEAKLDRMVALLAASERLPGNLQSDVGLSPGCSSATVRSIDAPPPGDAEGQTLLEAYTNLMIPMFPFVPTPSRMTAEELRRERPFLYLNISMIASPNSARQRELSNAVKEYLADRIIMNGHRSLDLLQGLLVHLAWFISVTRVPRANLADTIDGPPSNSNTAPKQPTQGTAQLDAFLHLAMAQAISLGLHLDPCSPRTMNQPIAYLSQVDLHRDRNPPRTIEERRTFLGCYYAMMMLSVCAKDMESFRFTKYTEECCKILEESPELPTDTYAVSLVRTMHLAETINQTMTVRDVSSSFASAPLGMSLRWHQAELQKLRASLVCEQPHAAILSFHYDTLEMLLYRSSLNTEISDNEYGNYPVTRLDLLYRCLEATKSFFYNLYTLPAVYFRFLPFTISSQFGQAVVTLSQLTLYQSENGAWDSAYVKNTIDFNQTVDVLGQKLDEARAMIQQTGGQDVASPSGPPEIFKRLDARMKMMKNMHRRRQEVQSKTLQSQTVEEGDDMNFIFNLPPDFFITDADFYDFAGSFAPSTVIDGIPLQGTFWKFCGCNNPEDNNIRFQWEAVSEEISFMNPEILEDLLYVKVVGAEM</sequence>
<evidence type="ECO:0008006" key="8">
    <source>
        <dbReference type="Google" id="ProtNLM"/>
    </source>
</evidence>
<dbReference type="PANTHER" id="PTHR31845">
    <property type="entry name" value="FINGER DOMAIN PROTEIN, PUTATIVE-RELATED"/>
    <property type="match status" value="1"/>
</dbReference>
<evidence type="ECO:0000313" key="7">
    <source>
        <dbReference type="Proteomes" id="UP001213681"/>
    </source>
</evidence>
<dbReference type="AlphaFoldDB" id="A0AAD6CA98"/>
<dbReference type="GeneID" id="81599236"/>
<keyword evidence="3" id="KW-0238">DNA-binding</keyword>
<dbReference type="GO" id="GO:0000976">
    <property type="term" value="F:transcription cis-regulatory region binding"/>
    <property type="evidence" value="ECO:0007669"/>
    <property type="project" value="TreeGrafter"/>
</dbReference>
<evidence type="ECO:0000256" key="4">
    <source>
        <dbReference type="ARBA" id="ARBA00023163"/>
    </source>
</evidence>
<evidence type="ECO:0000256" key="2">
    <source>
        <dbReference type="ARBA" id="ARBA00023015"/>
    </source>
</evidence>
<keyword evidence="4" id="KW-0804">Transcription</keyword>
<dbReference type="InterPro" id="IPR051089">
    <property type="entry name" value="prtT"/>
</dbReference>
<dbReference type="PANTHER" id="PTHR31845:SF10">
    <property type="entry name" value="ZN(II)2CYS6 TRANSCRIPTION FACTOR (EUROFUNG)"/>
    <property type="match status" value="1"/>
</dbReference>